<accession>A0AAD3SKX4</accession>
<sequence length="836" mass="92951">MISHARRLLVIPTSLSISSPLSSLCLQLFLSSTTSSGVSPTSCLCLTVNSQTQHHNHSNLLSICSSLKSIPQTKQTHALAVVQGLLPESVSLSAALILNYATFGDFNSFRNIFEHSVPFCRTAFLWNTLMRGNLIAGIYDDFATYNRMIRSNIRPDDHTFPSILKMCADYSVVQKGKEVHGFVVKAGLGSELYVGNTLLVFYSCCGSLRDVRNVFDEMTERDVVSWNTTIGALSVYECYHEAVNFFFDMKLESGFMPNLVTVVSVLPVCARLEDEGMSRLVHCYVVKVGLDNQVKIGNALVDAYGKCGNVGSSRQVFDEMVEKNVISWNAIITSYAHVGFYNDALHMFIAMIDTREKPNGVTISSTLPVLVELECFDTGKEIHGFCIRMGLDSDLFIANSLIDMYAKSEHPSQASNVFYRMGLRNVVSWNAMVANFTQNSCELVAIDYVRRMQDHGEKPNAVTFTNVLPACARVSYLCSGKEIHARSIRDGFASDLFLSNTLTDMYAKCGQINLARKIFDVSLRDHITYNILIVGYSQTGECLESLNLFREMGVMGLKQDTVSLVGIIAACANLAALKKGKEIHGFVVRNLFHTHLFVANSLLDLYTKCGRTVLAQNVFEHISDRDAASWNTMILGHGMLGEVDTAIDLFEAMREDIVDYDAVSFVAVLSACSHRGLVEKGKRYFEEMLAKGIRATHLHYACMVDLLGRAGLMKEAVELIKELPIEPDAAIWAALLGVCRIHGNVEVAVWAAEHLFLLKPDHCGYYILLSNMLSEAGRWDEAKRVRELMKSHGVDKNPGCSWVQVRERVHTFLVGESVEELNSVLWVVKSGCRVYV</sequence>
<dbReference type="FunFam" id="1.25.40.10:FF:001226">
    <property type="entry name" value="Pentatricopeptide repeat-containing protein At3g03580"/>
    <property type="match status" value="1"/>
</dbReference>
<dbReference type="Pfam" id="PF01535">
    <property type="entry name" value="PPR"/>
    <property type="match status" value="9"/>
</dbReference>
<evidence type="ECO:0000256" key="2">
    <source>
        <dbReference type="ARBA" id="ARBA00061659"/>
    </source>
</evidence>
<reference evidence="4" key="1">
    <citation type="submission" date="2023-05" db="EMBL/GenBank/DDBJ databases">
        <title>Nepenthes gracilis genome sequencing.</title>
        <authorList>
            <person name="Fukushima K."/>
        </authorList>
    </citation>
    <scope>NUCLEOTIDE SEQUENCE</scope>
    <source>
        <strain evidence="4">SING2019-196</strain>
    </source>
</reference>
<dbReference type="EMBL" id="BSYO01000012">
    <property type="protein sequence ID" value="GMH13043.1"/>
    <property type="molecule type" value="Genomic_DNA"/>
</dbReference>
<dbReference type="InterPro" id="IPR011990">
    <property type="entry name" value="TPR-like_helical_dom_sf"/>
</dbReference>
<dbReference type="Pfam" id="PF20431">
    <property type="entry name" value="E_motif"/>
    <property type="match status" value="1"/>
</dbReference>
<evidence type="ECO:0000256" key="3">
    <source>
        <dbReference type="PROSITE-ProRule" id="PRU00708"/>
    </source>
</evidence>
<comment type="caution">
    <text evidence="4">The sequence shown here is derived from an EMBL/GenBank/DDBJ whole genome shotgun (WGS) entry which is preliminary data.</text>
</comment>
<keyword evidence="5" id="KW-1185">Reference proteome</keyword>
<dbReference type="FunFam" id="1.25.40.10:FF:000280">
    <property type="entry name" value="Pentatricopeptide repeat-containing protein"/>
    <property type="match status" value="1"/>
</dbReference>
<evidence type="ECO:0000313" key="5">
    <source>
        <dbReference type="Proteomes" id="UP001279734"/>
    </source>
</evidence>
<dbReference type="FunFam" id="1.25.40.10:FF:000344">
    <property type="entry name" value="Pentatricopeptide repeat-containing protein"/>
    <property type="match status" value="1"/>
</dbReference>
<dbReference type="GO" id="GO:0009451">
    <property type="term" value="P:RNA modification"/>
    <property type="evidence" value="ECO:0007669"/>
    <property type="project" value="InterPro"/>
</dbReference>
<evidence type="ECO:0000313" key="4">
    <source>
        <dbReference type="EMBL" id="GMH13043.1"/>
    </source>
</evidence>
<feature type="repeat" description="PPR" evidence="3">
    <location>
        <begin position="525"/>
        <end position="559"/>
    </location>
</feature>
<gene>
    <name evidence="4" type="ORF">Nepgr_014884</name>
</gene>
<keyword evidence="1" id="KW-0677">Repeat</keyword>
<dbReference type="InterPro" id="IPR046960">
    <property type="entry name" value="PPR_At4g14850-like_plant"/>
</dbReference>
<proteinExistence type="inferred from homology"/>
<dbReference type="AlphaFoldDB" id="A0AAD3SKX4"/>
<feature type="repeat" description="PPR" evidence="3">
    <location>
        <begin position="626"/>
        <end position="656"/>
    </location>
</feature>
<evidence type="ECO:0008006" key="6">
    <source>
        <dbReference type="Google" id="ProtNLM"/>
    </source>
</evidence>
<dbReference type="InterPro" id="IPR002885">
    <property type="entry name" value="PPR_rpt"/>
</dbReference>
<feature type="repeat" description="PPR" evidence="3">
    <location>
        <begin position="324"/>
        <end position="358"/>
    </location>
</feature>
<dbReference type="GO" id="GO:0003723">
    <property type="term" value="F:RNA binding"/>
    <property type="evidence" value="ECO:0007669"/>
    <property type="project" value="InterPro"/>
</dbReference>
<dbReference type="PROSITE" id="PS51375">
    <property type="entry name" value="PPR"/>
    <property type="match status" value="4"/>
</dbReference>
<evidence type="ECO:0000256" key="1">
    <source>
        <dbReference type="ARBA" id="ARBA00022737"/>
    </source>
</evidence>
<comment type="similarity">
    <text evidence="2">Belongs to the PPR family. PCMP-E subfamily.</text>
</comment>
<dbReference type="FunFam" id="1.25.40.10:FF:000196">
    <property type="entry name" value="Pentatricopeptide repeat-containing protein At4g14850"/>
    <property type="match status" value="2"/>
</dbReference>
<organism evidence="4 5">
    <name type="scientific">Nepenthes gracilis</name>
    <name type="common">Slender pitcher plant</name>
    <dbReference type="NCBI Taxonomy" id="150966"/>
    <lineage>
        <taxon>Eukaryota</taxon>
        <taxon>Viridiplantae</taxon>
        <taxon>Streptophyta</taxon>
        <taxon>Embryophyta</taxon>
        <taxon>Tracheophyta</taxon>
        <taxon>Spermatophyta</taxon>
        <taxon>Magnoliopsida</taxon>
        <taxon>eudicotyledons</taxon>
        <taxon>Gunneridae</taxon>
        <taxon>Pentapetalae</taxon>
        <taxon>Caryophyllales</taxon>
        <taxon>Nepenthaceae</taxon>
        <taxon>Nepenthes</taxon>
    </lineage>
</organism>
<dbReference type="Gene3D" id="1.25.40.10">
    <property type="entry name" value="Tetratricopeptide repeat domain"/>
    <property type="match status" value="6"/>
</dbReference>
<dbReference type="NCBIfam" id="TIGR00756">
    <property type="entry name" value="PPR"/>
    <property type="match status" value="5"/>
</dbReference>
<dbReference type="PANTHER" id="PTHR47926">
    <property type="entry name" value="PENTATRICOPEPTIDE REPEAT-CONTAINING PROTEIN"/>
    <property type="match status" value="1"/>
</dbReference>
<dbReference type="SUPFAM" id="SSF48452">
    <property type="entry name" value="TPR-like"/>
    <property type="match status" value="1"/>
</dbReference>
<protein>
    <recommendedName>
        <fullName evidence="6">Pentatricopeptide repeat-containing protein</fullName>
    </recommendedName>
</protein>
<dbReference type="FunFam" id="1.25.40.10:FF:000031">
    <property type="entry name" value="Pentatricopeptide repeat-containing protein mitochondrial"/>
    <property type="match status" value="1"/>
</dbReference>
<feature type="repeat" description="PPR" evidence="3">
    <location>
        <begin position="661"/>
        <end position="695"/>
    </location>
</feature>
<dbReference type="PANTHER" id="PTHR47926:SF427">
    <property type="entry name" value="TETRATRICOPEPTIDE-LIKE HELICAL DOMAIN SUPERFAMILY"/>
    <property type="match status" value="1"/>
</dbReference>
<name>A0AAD3SKX4_NEPGR</name>
<dbReference type="Proteomes" id="UP001279734">
    <property type="component" value="Unassembled WGS sequence"/>
</dbReference>
<dbReference type="InterPro" id="IPR046848">
    <property type="entry name" value="E_motif"/>
</dbReference>